<keyword evidence="3" id="KW-0677">Repeat</keyword>
<dbReference type="InterPro" id="IPR027038">
    <property type="entry name" value="RanGap"/>
</dbReference>
<proteinExistence type="predicted"/>
<evidence type="ECO:0000256" key="2">
    <source>
        <dbReference type="ARBA" id="ARBA00022614"/>
    </source>
</evidence>
<reference evidence="4 5" key="1">
    <citation type="submission" date="2023-10" db="EMBL/GenBank/DDBJ databases">
        <authorList>
            <person name="Wang X.X."/>
        </authorList>
    </citation>
    <scope>NUCLEOTIDE SEQUENCE [LARGE SCALE GENOMIC DNA]</scope>
    <source>
        <strain evidence="4 5">NBRC 12816</strain>
    </source>
</reference>
<dbReference type="InterPro" id="IPR032675">
    <property type="entry name" value="LRR_dom_sf"/>
</dbReference>
<dbReference type="PANTHER" id="PTHR24113:SF12">
    <property type="entry name" value="RAN GTPASE-ACTIVATING PROTEIN 1"/>
    <property type="match status" value="1"/>
</dbReference>
<dbReference type="Gene3D" id="3.80.10.10">
    <property type="entry name" value="Ribonuclease Inhibitor"/>
    <property type="match status" value="2"/>
</dbReference>
<keyword evidence="1" id="KW-0343">GTPase activation</keyword>
<evidence type="ECO:0000313" key="4">
    <source>
        <dbReference type="EMBL" id="MDX2296628.1"/>
    </source>
</evidence>
<dbReference type="EMBL" id="JAWJZF010000503">
    <property type="protein sequence ID" value="MDX2296628.1"/>
    <property type="molecule type" value="Genomic_DNA"/>
</dbReference>
<name>A0ABU4KFS0_9ACTN</name>
<dbReference type="SUPFAM" id="SSF52047">
    <property type="entry name" value="RNI-like"/>
    <property type="match status" value="1"/>
</dbReference>
<protein>
    <submittedName>
        <fullName evidence="4">Gala protein</fullName>
    </submittedName>
</protein>
<evidence type="ECO:0000313" key="5">
    <source>
        <dbReference type="Proteomes" id="UP001278571"/>
    </source>
</evidence>
<keyword evidence="5" id="KW-1185">Reference proteome</keyword>
<dbReference type="SMART" id="SM00368">
    <property type="entry name" value="LRR_RI"/>
    <property type="match status" value="8"/>
</dbReference>
<organism evidence="4 5">
    <name type="scientific">Streptomyces roseolus</name>
    <dbReference type="NCBI Taxonomy" id="67358"/>
    <lineage>
        <taxon>Bacteria</taxon>
        <taxon>Bacillati</taxon>
        <taxon>Actinomycetota</taxon>
        <taxon>Actinomycetes</taxon>
        <taxon>Kitasatosporales</taxon>
        <taxon>Streptomycetaceae</taxon>
        <taxon>Streptomyces</taxon>
    </lineage>
</organism>
<dbReference type="RefSeq" id="WP_319012794.1">
    <property type="nucleotide sequence ID" value="NZ_JAWJZF010000503.1"/>
</dbReference>
<keyword evidence="2" id="KW-0433">Leucine-rich repeat</keyword>
<dbReference type="InterPro" id="IPR001611">
    <property type="entry name" value="Leu-rich_rpt"/>
</dbReference>
<evidence type="ECO:0000256" key="3">
    <source>
        <dbReference type="ARBA" id="ARBA00022737"/>
    </source>
</evidence>
<dbReference type="PANTHER" id="PTHR24113">
    <property type="entry name" value="RAN GTPASE-ACTIVATING PROTEIN 1"/>
    <property type="match status" value="1"/>
</dbReference>
<evidence type="ECO:0000256" key="1">
    <source>
        <dbReference type="ARBA" id="ARBA00022468"/>
    </source>
</evidence>
<dbReference type="Pfam" id="PF13516">
    <property type="entry name" value="LRR_6"/>
    <property type="match status" value="4"/>
</dbReference>
<dbReference type="Proteomes" id="UP001278571">
    <property type="component" value="Unassembled WGS sequence"/>
</dbReference>
<gene>
    <name evidence="4" type="ORF">R2363_31205</name>
</gene>
<comment type="caution">
    <text evidence="4">The sequence shown here is derived from an EMBL/GenBank/DDBJ whole genome shotgun (WGS) entry which is preliminary data.</text>
</comment>
<sequence length="396" mass="41002">MNQPTTPVRCPAIEHPDLPLADPALLAPLVTRLADTRPVADDEAFPLGTLRADGRVDLCKQGLGPDGAAHLLPAAAGSPHAAHLLLGTNSLGDEGARSIADALTAAHHTDTAHAHPHTPTHTPTHGIQTLYLGCNRIGPDGVTALADALAEDTTVRALWLKRNPVTATGARALAGLLRRNSTLRTLDLVNSGIGPEGVRLLLDALLDRAAPLERLFLGGNGLTAADAPLLAALLRDAGVRELYLPANHLGDDGTAVLAAATDPTRPVRLGLGGNGIGPDGARALADALDGIEVLDLGRAMSERSLGSSGNTTGDDGAQALATALPGSPLRRLELRHTGITGRGAKCLLSALPDGHRLEYVGLGPGTPRRVKRAFAERLRPARPTHPDLRAIGSVYR</sequence>
<accession>A0ABU4KFS0</accession>